<dbReference type="Pfam" id="PF00069">
    <property type="entry name" value="Pkinase"/>
    <property type="match status" value="1"/>
</dbReference>
<sequence length="418" mass="47063">MAESEEAVKEKAMTVKELGLGLPKCGDSMVWLKHKLSLRRPEHMRRMVGESQSLSGYIIGKGSTRKKLPKHLLDDGFEVPMFDCSKLPVLKQIGSGSQAIVYRVDYGGKTFAVKALRKELAQFRDEHLAFEREVNLLARLAHPHINNAIGIGEVERSPAAVLEWCDSTVSSSLRLKDITRDPTQREGVVGHWPSLDRIRLAAELASAMKFLHGGNALPRCVVVHRDLKPDNLGLCHRTLKLLDFGLAVCLENDLNDFGEDEDEDETKYDLTAETGTRRYMAPEVTNGDMYGAPCDVYSFAMTTWEFLGLYGKPFPDFDLRMFKAHVVRGNLRPTIPRGWHPALQNLMQACWDRDPHKRPTFDLIADELYNLLNSLRQPRKQYSKNNNNKKNNGASRASSKPRDPLATNPPTSFCPCCS</sequence>
<dbReference type="InterPro" id="IPR051681">
    <property type="entry name" value="Ser/Thr_Kinases-Pseudokinases"/>
</dbReference>
<dbReference type="InterPro" id="IPR000719">
    <property type="entry name" value="Prot_kinase_dom"/>
</dbReference>
<keyword evidence="4" id="KW-1185">Reference proteome</keyword>
<organism evidence="3 4">
    <name type="scientific">Chrysophaeum taylorii</name>
    <dbReference type="NCBI Taxonomy" id="2483200"/>
    <lineage>
        <taxon>Eukaryota</taxon>
        <taxon>Sar</taxon>
        <taxon>Stramenopiles</taxon>
        <taxon>Ochrophyta</taxon>
        <taxon>Pelagophyceae</taxon>
        <taxon>Pelagomonadales</taxon>
        <taxon>Pelagomonadaceae</taxon>
        <taxon>Chrysophaeum</taxon>
    </lineage>
</organism>
<evidence type="ECO:0000259" key="2">
    <source>
        <dbReference type="PROSITE" id="PS50011"/>
    </source>
</evidence>
<accession>A0AAD7UKH9</accession>
<evidence type="ECO:0000313" key="4">
    <source>
        <dbReference type="Proteomes" id="UP001230188"/>
    </source>
</evidence>
<dbReference type="GO" id="GO:0004674">
    <property type="term" value="F:protein serine/threonine kinase activity"/>
    <property type="evidence" value="ECO:0007669"/>
    <property type="project" value="TreeGrafter"/>
</dbReference>
<protein>
    <recommendedName>
        <fullName evidence="2">Protein kinase domain-containing protein</fullName>
    </recommendedName>
</protein>
<dbReference type="Gene3D" id="1.10.510.10">
    <property type="entry name" value="Transferase(Phosphotransferase) domain 1"/>
    <property type="match status" value="1"/>
</dbReference>
<gene>
    <name evidence="3" type="ORF">CTAYLR_009496</name>
</gene>
<feature type="domain" description="Protein kinase" evidence="2">
    <location>
        <begin position="87"/>
        <end position="372"/>
    </location>
</feature>
<dbReference type="SUPFAM" id="SSF56112">
    <property type="entry name" value="Protein kinase-like (PK-like)"/>
    <property type="match status" value="1"/>
</dbReference>
<evidence type="ECO:0000256" key="1">
    <source>
        <dbReference type="SAM" id="MobiDB-lite"/>
    </source>
</evidence>
<dbReference type="SMART" id="SM00220">
    <property type="entry name" value="S_TKc"/>
    <property type="match status" value="1"/>
</dbReference>
<dbReference type="InterPro" id="IPR011009">
    <property type="entry name" value="Kinase-like_dom_sf"/>
</dbReference>
<reference evidence="3" key="1">
    <citation type="submission" date="2023-01" db="EMBL/GenBank/DDBJ databases">
        <title>Metagenome sequencing of chrysophaentin producing Chrysophaeum taylorii.</title>
        <authorList>
            <person name="Davison J."/>
            <person name="Bewley C."/>
        </authorList>
    </citation>
    <scope>NUCLEOTIDE SEQUENCE</scope>
    <source>
        <strain evidence="3">NIES-1699</strain>
    </source>
</reference>
<dbReference type="GO" id="GO:0005524">
    <property type="term" value="F:ATP binding"/>
    <property type="evidence" value="ECO:0007669"/>
    <property type="project" value="InterPro"/>
</dbReference>
<feature type="region of interest" description="Disordered" evidence="1">
    <location>
        <begin position="379"/>
        <end position="418"/>
    </location>
</feature>
<proteinExistence type="predicted"/>
<dbReference type="Gene3D" id="3.30.200.20">
    <property type="entry name" value="Phosphorylase Kinase, domain 1"/>
    <property type="match status" value="1"/>
</dbReference>
<dbReference type="AlphaFoldDB" id="A0AAD7UKH9"/>
<name>A0AAD7UKH9_9STRA</name>
<dbReference type="Proteomes" id="UP001230188">
    <property type="component" value="Unassembled WGS sequence"/>
</dbReference>
<dbReference type="PANTHER" id="PTHR44329">
    <property type="entry name" value="SERINE/THREONINE-PROTEIN KINASE TNNI3K-RELATED"/>
    <property type="match status" value="1"/>
</dbReference>
<evidence type="ECO:0000313" key="3">
    <source>
        <dbReference type="EMBL" id="KAJ8607552.1"/>
    </source>
</evidence>
<dbReference type="PROSITE" id="PS50011">
    <property type="entry name" value="PROTEIN_KINASE_DOM"/>
    <property type="match status" value="1"/>
</dbReference>
<dbReference type="EMBL" id="JAQMWT010000208">
    <property type="protein sequence ID" value="KAJ8607552.1"/>
    <property type="molecule type" value="Genomic_DNA"/>
</dbReference>
<comment type="caution">
    <text evidence="3">The sequence shown here is derived from an EMBL/GenBank/DDBJ whole genome shotgun (WGS) entry which is preliminary data.</text>
</comment>